<sequence>MSDDRLPTHLWIGAGLSRCSAAGIPAVVLHKGERMSGVVLVKIARVAEGARLLTQQRDLDGVLGWVPALGSERVPEADADAYIERARARDPDLWAIEVEDPSGRNPFDPKEAEDQ</sequence>
<organism evidence="1 2">
    <name type="scientific">Marivibrio halodurans</name>
    <dbReference type="NCBI Taxonomy" id="2039722"/>
    <lineage>
        <taxon>Bacteria</taxon>
        <taxon>Pseudomonadati</taxon>
        <taxon>Pseudomonadota</taxon>
        <taxon>Alphaproteobacteria</taxon>
        <taxon>Rhodospirillales</taxon>
        <taxon>Rhodospirillaceae</taxon>
        <taxon>Marivibrio</taxon>
    </lineage>
</organism>
<accession>A0A8J7S0U9</accession>
<evidence type="ECO:0000313" key="1">
    <source>
        <dbReference type="EMBL" id="MBP5856573.1"/>
    </source>
</evidence>
<dbReference type="AlphaFoldDB" id="A0A8J7S0U9"/>
<gene>
    <name evidence="1" type="ORF">KAJ83_06110</name>
</gene>
<dbReference type="Gene3D" id="3.40.1530.20">
    <property type="entry name" value="Protein of unknown function (DUF1491)"/>
    <property type="match status" value="1"/>
</dbReference>
<dbReference type="Pfam" id="PF07372">
    <property type="entry name" value="DUF1491"/>
    <property type="match status" value="1"/>
</dbReference>
<dbReference type="RefSeq" id="WP_210681140.1">
    <property type="nucleotide sequence ID" value="NZ_JAGMWN010000002.1"/>
</dbReference>
<keyword evidence="2" id="KW-1185">Reference proteome</keyword>
<name>A0A8J7S0U9_9PROT</name>
<evidence type="ECO:0000313" key="2">
    <source>
        <dbReference type="Proteomes" id="UP000672602"/>
    </source>
</evidence>
<comment type="caution">
    <text evidence="1">The sequence shown here is derived from an EMBL/GenBank/DDBJ whole genome shotgun (WGS) entry which is preliminary data.</text>
</comment>
<proteinExistence type="predicted"/>
<dbReference type="Proteomes" id="UP000672602">
    <property type="component" value="Unassembled WGS sequence"/>
</dbReference>
<dbReference type="EMBL" id="JAGMWN010000002">
    <property type="protein sequence ID" value="MBP5856573.1"/>
    <property type="molecule type" value="Genomic_DNA"/>
</dbReference>
<reference evidence="1" key="1">
    <citation type="submission" date="2021-04" db="EMBL/GenBank/DDBJ databases">
        <authorList>
            <person name="Zhang D.-C."/>
        </authorList>
    </citation>
    <scope>NUCLEOTIDE SEQUENCE</scope>
    <source>
        <strain evidence="1">CGMCC 1.15697</strain>
    </source>
</reference>
<protein>
    <submittedName>
        <fullName evidence="1">DUF1491 family protein</fullName>
    </submittedName>
</protein>
<dbReference type="InterPro" id="IPR009964">
    <property type="entry name" value="DUF1491"/>
</dbReference>